<keyword evidence="3" id="KW-1185">Reference proteome</keyword>
<feature type="transmembrane region" description="Helical" evidence="1">
    <location>
        <begin position="6"/>
        <end position="27"/>
    </location>
</feature>
<keyword evidence="1" id="KW-0812">Transmembrane</keyword>
<name>A0AAE3KCG1_9GAMM</name>
<sequence>MPFDAVALYTLSMFVAVLGIVGLSGYFPAEARPAALRQPGGQALVYLLLLVVLTLLVGAAWLAVTALPWTIAMIAAGLSVLFAPLAFQALPRKFSDSRAGVAVTVSGAMILVTLHFNIN</sequence>
<dbReference type="Proteomes" id="UP001205843">
    <property type="component" value="Unassembled WGS sequence"/>
</dbReference>
<comment type="caution">
    <text evidence="2">The sequence shown here is derived from an EMBL/GenBank/DDBJ whole genome shotgun (WGS) entry which is preliminary data.</text>
</comment>
<keyword evidence="1" id="KW-0472">Membrane</keyword>
<feature type="transmembrane region" description="Helical" evidence="1">
    <location>
        <begin position="99"/>
        <end position="118"/>
    </location>
</feature>
<gene>
    <name evidence="2" type="ORF">J2T57_002896</name>
</gene>
<keyword evidence="2" id="KW-0808">Transferase</keyword>
<accession>A0AAE3KCG1</accession>
<organism evidence="2 3">
    <name type="scientific">Natronocella acetinitrilica</name>
    <dbReference type="NCBI Taxonomy" id="414046"/>
    <lineage>
        <taxon>Bacteria</taxon>
        <taxon>Pseudomonadati</taxon>
        <taxon>Pseudomonadota</taxon>
        <taxon>Gammaproteobacteria</taxon>
        <taxon>Chromatiales</taxon>
        <taxon>Ectothiorhodospiraceae</taxon>
        <taxon>Natronocella</taxon>
    </lineage>
</organism>
<dbReference type="GO" id="GO:0016740">
    <property type="term" value="F:transferase activity"/>
    <property type="evidence" value="ECO:0007669"/>
    <property type="project" value="UniProtKB-KW"/>
</dbReference>
<reference evidence="2" key="1">
    <citation type="submission" date="2022-03" db="EMBL/GenBank/DDBJ databases">
        <title>Genomic Encyclopedia of Type Strains, Phase III (KMG-III): the genomes of soil and plant-associated and newly described type strains.</title>
        <authorList>
            <person name="Whitman W."/>
        </authorList>
    </citation>
    <scope>NUCLEOTIDE SEQUENCE</scope>
    <source>
        <strain evidence="2">ANL 6-2</strain>
    </source>
</reference>
<keyword evidence="1" id="KW-1133">Transmembrane helix</keyword>
<proteinExistence type="predicted"/>
<dbReference type="AlphaFoldDB" id="A0AAE3KCG1"/>
<dbReference type="RefSeq" id="WP_253479487.1">
    <property type="nucleotide sequence ID" value="NZ_JALJXV010000007.1"/>
</dbReference>
<evidence type="ECO:0000256" key="1">
    <source>
        <dbReference type="SAM" id="Phobius"/>
    </source>
</evidence>
<evidence type="ECO:0000313" key="3">
    <source>
        <dbReference type="Proteomes" id="UP001205843"/>
    </source>
</evidence>
<dbReference type="EMBL" id="JALJXV010000007">
    <property type="protein sequence ID" value="MCP1675741.1"/>
    <property type="molecule type" value="Genomic_DNA"/>
</dbReference>
<evidence type="ECO:0000313" key="2">
    <source>
        <dbReference type="EMBL" id="MCP1675741.1"/>
    </source>
</evidence>
<feature type="transmembrane region" description="Helical" evidence="1">
    <location>
        <begin position="69"/>
        <end position="87"/>
    </location>
</feature>
<protein>
    <submittedName>
        <fullName evidence="2">Phosphoglycerol transferase MdoB-like AlkP superfamily enzyme</fullName>
    </submittedName>
</protein>
<feature type="transmembrane region" description="Helical" evidence="1">
    <location>
        <begin position="43"/>
        <end position="63"/>
    </location>
</feature>